<evidence type="ECO:0000313" key="2">
    <source>
        <dbReference type="Proteomes" id="UP000177583"/>
    </source>
</evidence>
<evidence type="ECO:0000313" key="1">
    <source>
        <dbReference type="EMBL" id="OGH00819.1"/>
    </source>
</evidence>
<dbReference type="AlphaFoldDB" id="A0A1F6GRX3"/>
<proteinExistence type="predicted"/>
<sequence>MNLTPTFGSNEAKSSPTLVLRGKGLLRTLAHSPVTLPLPVILGLFGLGPSLVRDWEETLAAERL</sequence>
<protein>
    <submittedName>
        <fullName evidence="1">Uncharacterized protein</fullName>
    </submittedName>
</protein>
<dbReference type="Proteomes" id="UP000177583">
    <property type="component" value="Unassembled WGS sequence"/>
</dbReference>
<gene>
    <name evidence="1" type="ORF">A2557_03860</name>
</gene>
<name>A0A1F6GRX3_9PROT</name>
<organism evidence="1 2">
    <name type="scientific">Candidatus Lambdaproteobacteria bacterium RIFOXYD2_FULL_56_26</name>
    <dbReference type="NCBI Taxonomy" id="1817773"/>
    <lineage>
        <taxon>Bacteria</taxon>
        <taxon>Pseudomonadati</taxon>
        <taxon>Pseudomonadota</taxon>
        <taxon>Candidatus Lambdaproteobacteria</taxon>
    </lineage>
</organism>
<reference evidence="1 2" key="1">
    <citation type="journal article" date="2016" name="Nat. Commun.">
        <title>Thousands of microbial genomes shed light on interconnected biogeochemical processes in an aquifer system.</title>
        <authorList>
            <person name="Anantharaman K."/>
            <person name="Brown C.T."/>
            <person name="Hug L.A."/>
            <person name="Sharon I."/>
            <person name="Castelle C.J."/>
            <person name="Probst A.J."/>
            <person name="Thomas B.C."/>
            <person name="Singh A."/>
            <person name="Wilkins M.J."/>
            <person name="Karaoz U."/>
            <person name="Brodie E.L."/>
            <person name="Williams K.H."/>
            <person name="Hubbard S.S."/>
            <person name="Banfield J.F."/>
        </authorList>
    </citation>
    <scope>NUCLEOTIDE SEQUENCE [LARGE SCALE GENOMIC DNA]</scope>
</reference>
<dbReference type="EMBL" id="MFNF01000042">
    <property type="protein sequence ID" value="OGH00819.1"/>
    <property type="molecule type" value="Genomic_DNA"/>
</dbReference>
<accession>A0A1F6GRX3</accession>
<comment type="caution">
    <text evidence="1">The sequence shown here is derived from an EMBL/GenBank/DDBJ whole genome shotgun (WGS) entry which is preliminary data.</text>
</comment>